<evidence type="ECO:0000313" key="2">
    <source>
        <dbReference type="Proteomes" id="UP000234752"/>
    </source>
</evidence>
<keyword evidence="1" id="KW-0614">Plasmid</keyword>
<gene>
    <name evidence="1" type="ORF">C0V82_22035</name>
</gene>
<keyword evidence="2" id="KW-1185">Reference proteome</keyword>
<dbReference type="KEGG" id="ncb:C0V82_22035"/>
<dbReference type="Proteomes" id="UP000234752">
    <property type="component" value="Plasmid unnamed1"/>
</dbReference>
<organism evidence="1 2">
    <name type="scientific">Niveispirillum cyanobacteriorum</name>
    <dbReference type="NCBI Taxonomy" id="1612173"/>
    <lineage>
        <taxon>Bacteria</taxon>
        <taxon>Pseudomonadati</taxon>
        <taxon>Pseudomonadota</taxon>
        <taxon>Alphaproteobacteria</taxon>
        <taxon>Rhodospirillales</taxon>
        <taxon>Azospirillaceae</taxon>
        <taxon>Niveispirillum</taxon>
    </lineage>
</organism>
<name>A0A2K9NJ27_9PROT</name>
<sequence length="178" mass="19582">MTGIAADAIVDGRLRALVEYWARVRGAGRAAPARHDLNPADMQPLLPWVMLMDVMTGDYRYRLVGTGIDGLFGRALTGSTLRQSWPAHLGDHWRHWMDRASQDACPVASSALVNTRRGRLRLDAVILPLSNHQPGRIDMLLCGLMGASVRHRASPLLRPADEVVEDQLVSFEAAPLTV</sequence>
<dbReference type="InterPro" id="IPR009922">
    <property type="entry name" value="DUF1457"/>
</dbReference>
<dbReference type="Pfam" id="PF07310">
    <property type="entry name" value="PAS_5"/>
    <property type="match status" value="1"/>
</dbReference>
<dbReference type="AlphaFoldDB" id="A0A2K9NJ27"/>
<geneLocation type="plasmid" evidence="1 2">
    <name>unnamed1</name>
</geneLocation>
<accession>A0A2K9NJ27</accession>
<evidence type="ECO:0000313" key="1">
    <source>
        <dbReference type="EMBL" id="AUN33090.1"/>
    </source>
</evidence>
<evidence type="ECO:0008006" key="3">
    <source>
        <dbReference type="Google" id="ProtNLM"/>
    </source>
</evidence>
<protein>
    <recommendedName>
        <fullName evidence="3">PAS domain-containing protein</fullName>
    </recommendedName>
</protein>
<dbReference type="EMBL" id="CP025613">
    <property type="protein sequence ID" value="AUN33090.1"/>
    <property type="molecule type" value="Genomic_DNA"/>
</dbReference>
<reference evidence="1 2" key="1">
    <citation type="submission" date="2017-12" db="EMBL/GenBank/DDBJ databases">
        <title>Genomes of bacteria within cyanobacterial aggregates.</title>
        <authorList>
            <person name="Cai H."/>
        </authorList>
    </citation>
    <scope>NUCLEOTIDE SEQUENCE [LARGE SCALE GENOMIC DNA]</scope>
    <source>
        <strain evidence="1 2">TH16</strain>
        <plasmid evidence="1 2">unnamed1</plasmid>
    </source>
</reference>
<proteinExistence type="predicted"/>